<accession>A0ABP7P1Y9</accession>
<dbReference type="EMBL" id="BAABBO010000007">
    <property type="protein sequence ID" value="GAA3958355.1"/>
    <property type="molecule type" value="Genomic_DNA"/>
</dbReference>
<comment type="caution">
    <text evidence="1">The sequence shown here is derived from an EMBL/GenBank/DDBJ whole genome shotgun (WGS) entry which is preliminary data.</text>
</comment>
<evidence type="ECO:0000313" key="2">
    <source>
        <dbReference type="Proteomes" id="UP001501337"/>
    </source>
</evidence>
<reference evidence="2" key="1">
    <citation type="journal article" date="2019" name="Int. J. Syst. Evol. Microbiol.">
        <title>The Global Catalogue of Microorganisms (GCM) 10K type strain sequencing project: providing services to taxonomists for standard genome sequencing and annotation.</title>
        <authorList>
            <consortium name="The Broad Institute Genomics Platform"/>
            <consortium name="The Broad Institute Genome Sequencing Center for Infectious Disease"/>
            <person name="Wu L."/>
            <person name="Ma J."/>
        </authorList>
    </citation>
    <scope>NUCLEOTIDE SEQUENCE [LARGE SCALE GENOMIC DNA]</scope>
    <source>
        <strain evidence="2">JCM 17555</strain>
    </source>
</reference>
<protein>
    <submittedName>
        <fullName evidence="1">Uncharacterized protein</fullName>
    </submittedName>
</protein>
<proteinExistence type="predicted"/>
<evidence type="ECO:0000313" key="1">
    <source>
        <dbReference type="EMBL" id="GAA3958355.1"/>
    </source>
</evidence>
<dbReference type="Proteomes" id="UP001501337">
    <property type="component" value="Unassembled WGS sequence"/>
</dbReference>
<gene>
    <name evidence="1" type="ORF">GCM10022278_15970</name>
</gene>
<keyword evidence="2" id="KW-1185">Reference proteome</keyword>
<sequence length="150" mass="16617">MLLAASLQLFTASPNAWSTEACGSDQIQAIATEFRKIRTVAGHFNGADWHPEVDAYDGRKHQLMQVLAERAPEEGLGGECLALLLGEPDELTRVDTPTGASMLSQIEWENIGSTSGEELLTYDWRGRHDRLVFLIRDARTLAAGWLLSYE</sequence>
<organism evidence="1 2">
    <name type="scientific">Allohahella marinimesophila</name>
    <dbReference type="NCBI Taxonomy" id="1054972"/>
    <lineage>
        <taxon>Bacteria</taxon>
        <taxon>Pseudomonadati</taxon>
        <taxon>Pseudomonadota</taxon>
        <taxon>Gammaproteobacteria</taxon>
        <taxon>Oceanospirillales</taxon>
        <taxon>Hahellaceae</taxon>
        <taxon>Allohahella</taxon>
    </lineage>
</organism>
<name>A0ABP7P1Y9_9GAMM</name>